<dbReference type="PROSITE" id="PS50977">
    <property type="entry name" value="HTH_TETR_2"/>
    <property type="match status" value="1"/>
</dbReference>
<feature type="domain" description="HTH tetR-type" evidence="5">
    <location>
        <begin position="15"/>
        <end position="75"/>
    </location>
</feature>
<dbReference type="InterPro" id="IPR049484">
    <property type="entry name" value="Rv0078-like_C"/>
</dbReference>
<dbReference type="Gene3D" id="1.10.357.10">
    <property type="entry name" value="Tetracycline Repressor, domain 2"/>
    <property type="match status" value="1"/>
</dbReference>
<evidence type="ECO:0000256" key="4">
    <source>
        <dbReference type="PROSITE-ProRule" id="PRU00335"/>
    </source>
</evidence>
<proteinExistence type="predicted"/>
<dbReference type="AlphaFoldDB" id="A0A347UDZ9"/>
<dbReference type="InterPro" id="IPR009057">
    <property type="entry name" value="Homeodomain-like_sf"/>
</dbReference>
<keyword evidence="7" id="KW-1185">Reference proteome</keyword>
<name>A0A347UDZ9_9RHOB</name>
<accession>A0A347UDZ9</accession>
<dbReference type="GO" id="GO:0000976">
    <property type="term" value="F:transcription cis-regulatory region binding"/>
    <property type="evidence" value="ECO:0007669"/>
    <property type="project" value="TreeGrafter"/>
</dbReference>
<dbReference type="PANTHER" id="PTHR30055">
    <property type="entry name" value="HTH-TYPE TRANSCRIPTIONAL REGULATOR RUTR"/>
    <property type="match status" value="1"/>
</dbReference>
<dbReference type="InterPro" id="IPR001647">
    <property type="entry name" value="HTH_TetR"/>
</dbReference>
<evidence type="ECO:0000256" key="3">
    <source>
        <dbReference type="ARBA" id="ARBA00023163"/>
    </source>
</evidence>
<keyword evidence="3" id="KW-0804">Transcription</keyword>
<organism evidence="6 7">
    <name type="scientific">Profundibacter amoris</name>
    <dbReference type="NCBI Taxonomy" id="2171755"/>
    <lineage>
        <taxon>Bacteria</taxon>
        <taxon>Pseudomonadati</taxon>
        <taxon>Pseudomonadota</taxon>
        <taxon>Alphaproteobacteria</taxon>
        <taxon>Rhodobacterales</taxon>
        <taxon>Paracoccaceae</taxon>
        <taxon>Profundibacter</taxon>
    </lineage>
</organism>
<protein>
    <submittedName>
        <fullName evidence="6">TetR/AcrR family transcriptional regulator</fullName>
    </submittedName>
</protein>
<evidence type="ECO:0000259" key="5">
    <source>
        <dbReference type="PROSITE" id="PS50977"/>
    </source>
</evidence>
<dbReference type="OrthoDB" id="8478851at2"/>
<feature type="DNA-binding region" description="H-T-H motif" evidence="4">
    <location>
        <begin position="38"/>
        <end position="57"/>
    </location>
</feature>
<dbReference type="PANTHER" id="PTHR30055:SF234">
    <property type="entry name" value="HTH-TYPE TRANSCRIPTIONAL REGULATOR BETI"/>
    <property type="match status" value="1"/>
</dbReference>
<dbReference type="GO" id="GO:0003700">
    <property type="term" value="F:DNA-binding transcription factor activity"/>
    <property type="evidence" value="ECO:0007669"/>
    <property type="project" value="TreeGrafter"/>
</dbReference>
<dbReference type="Proteomes" id="UP000261704">
    <property type="component" value="Chromosome"/>
</dbReference>
<dbReference type="InterPro" id="IPR050109">
    <property type="entry name" value="HTH-type_TetR-like_transc_reg"/>
</dbReference>
<evidence type="ECO:0000256" key="1">
    <source>
        <dbReference type="ARBA" id="ARBA00023015"/>
    </source>
</evidence>
<evidence type="ECO:0000313" key="6">
    <source>
        <dbReference type="EMBL" id="AXX97077.1"/>
    </source>
</evidence>
<keyword evidence="1" id="KW-0805">Transcription regulation</keyword>
<dbReference type="RefSeq" id="WP_118941735.1">
    <property type="nucleotide sequence ID" value="NZ_CP032125.1"/>
</dbReference>
<dbReference type="KEGG" id="pamo:BAR1_03510"/>
<dbReference type="EMBL" id="CP032125">
    <property type="protein sequence ID" value="AXX97077.1"/>
    <property type="molecule type" value="Genomic_DNA"/>
</dbReference>
<sequence>MQEKSTRRSNKARSEEMRARLITVSRKLFAQKGFAETGTPEIVKAAQVTRGALYHHFADKTDLFRAVVLAEANDVANDIALHSNANSNAAEALREGAKSYFKSMQKPGRVRLLLLDGPAVLGQKEMVSIDATTGGNALKEGLSALLSDNAAPLAALAEIISAAFDRAALAIANGANETPYFDAISLVLEGLAVGQKRR</sequence>
<keyword evidence="2 4" id="KW-0238">DNA-binding</keyword>
<dbReference type="Pfam" id="PF00440">
    <property type="entry name" value="TetR_N"/>
    <property type="match status" value="1"/>
</dbReference>
<dbReference type="Pfam" id="PF21351">
    <property type="entry name" value="TetR_C_41"/>
    <property type="match status" value="1"/>
</dbReference>
<dbReference type="PRINTS" id="PR00455">
    <property type="entry name" value="HTHTETR"/>
</dbReference>
<gene>
    <name evidence="6" type="ORF">BAR1_03510</name>
</gene>
<evidence type="ECO:0000313" key="7">
    <source>
        <dbReference type="Proteomes" id="UP000261704"/>
    </source>
</evidence>
<evidence type="ECO:0000256" key="2">
    <source>
        <dbReference type="ARBA" id="ARBA00023125"/>
    </source>
</evidence>
<reference evidence="6 7" key="1">
    <citation type="submission" date="2018-09" db="EMBL/GenBank/DDBJ databases">
        <title>Profundibacter amoris BAR1 gen. nov., sp. nov., a new member of the Roseobacter clade isolated at Lokis Castle Vent Field on the Arctic Mid-Oceanic Ridge.</title>
        <authorList>
            <person name="Le Moine Bauer S."/>
            <person name="Sjoeberg A.G."/>
            <person name="L'Haridon S."/>
            <person name="Stokke R."/>
            <person name="Roalkvam I."/>
            <person name="Steen I.H."/>
            <person name="Dahle H."/>
        </authorList>
    </citation>
    <scope>NUCLEOTIDE SEQUENCE [LARGE SCALE GENOMIC DNA]</scope>
    <source>
        <strain evidence="6 7">BAR1</strain>
    </source>
</reference>
<dbReference type="SUPFAM" id="SSF46689">
    <property type="entry name" value="Homeodomain-like"/>
    <property type="match status" value="1"/>
</dbReference>